<comment type="similarity">
    <text evidence="6">Belongs to the peptidase M48 family.</text>
</comment>
<keyword evidence="7" id="KW-1133">Transmembrane helix</keyword>
<dbReference type="PANTHER" id="PTHR34978">
    <property type="entry name" value="POSSIBLE SENSOR-TRANSDUCER PROTEIN BLAR"/>
    <property type="match status" value="1"/>
</dbReference>
<dbReference type="AlphaFoldDB" id="A0A4Q9GU43"/>
<dbReference type="CDD" id="cd07326">
    <property type="entry name" value="M56_BlaR1_MecR1_like"/>
    <property type="match status" value="1"/>
</dbReference>
<evidence type="ECO:0000256" key="2">
    <source>
        <dbReference type="ARBA" id="ARBA00022723"/>
    </source>
</evidence>
<evidence type="ECO:0000256" key="1">
    <source>
        <dbReference type="ARBA" id="ARBA00022670"/>
    </source>
</evidence>
<dbReference type="GO" id="GO:0006508">
    <property type="term" value="P:proteolysis"/>
    <property type="evidence" value="ECO:0007669"/>
    <property type="project" value="UniProtKB-KW"/>
</dbReference>
<reference evidence="10" key="1">
    <citation type="submission" date="2019-02" db="EMBL/GenBank/DDBJ databases">
        <title>Glaciihabitans arcticus sp. nov., a psychrotolerant bacterium isolated from polar soil.</title>
        <authorList>
            <person name="Dahal R.H."/>
        </authorList>
    </citation>
    <scope>NUCLEOTIDE SEQUENCE [LARGE SCALE GENOMIC DNA]</scope>
    <source>
        <strain evidence="10">RP-3-7</strain>
    </source>
</reference>
<dbReference type="Proteomes" id="UP000294194">
    <property type="component" value="Unassembled WGS sequence"/>
</dbReference>
<evidence type="ECO:0000256" key="4">
    <source>
        <dbReference type="ARBA" id="ARBA00022833"/>
    </source>
</evidence>
<gene>
    <name evidence="9" type="ORF">EYE40_13075</name>
</gene>
<evidence type="ECO:0000256" key="5">
    <source>
        <dbReference type="ARBA" id="ARBA00023049"/>
    </source>
</evidence>
<dbReference type="InterPro" id="IPR052173">
    <property type="entry name" value="Beta-lactam_resp_regulator"/>
</dbReference>
<organism evidence="9 10">
    <name type="scientific">Glaciihabitans arcticus</name>
    <dbReference type="NCBI Taxonomy" id="2668039"/>
    <lineage>
        <taxon>Bacteria</taxon>
        <taxon>Bacillati</taxon>
        <taxon>Actinomycetota</taxon>
        <taxon>Actinomycetes</taxon>
        <taxon>Micrococcales</taxon>
        <taxon>Microbacteriaceae</taxon>
        <taxon>Glaciihabitans</taxon>
    </lineage>
</organism>
<keyword evidence="7" id="KW-0472">Membrane</keyword>
<feature type="transmembrane region" description="Helical" evidence="7">
    <location>
        <begin position="84"/>
        <end position="108"/>
    </location>
</feature>
<accession>A0A4Q9GU43</accession>
<feature type="transmembrane region" description="Helical" evidence="7">
    <location>
        <begin position="282"/>
        <end position="308"/>
    </location>
</feature>
<dbReference type="EMBL" id="SISG01000001">
    <property type="protein sequence ID" value="TBN58251.1"/>
    <property type="molecule type" value="Genomic_DNA"/>
</dbReference>
<name>A0A4Q9GU43_9MICO</name>
<dbReference type="RefSeq" id="WP_130982358.1">
    <property type="nucleotide sequence ID" value="NZ_SISG01000001.1"/>
</dbReference>
<dbReference type="GO" id="GO:0004222">
    <property type="term" value="F:metalloendopeptidase activity"/>
    <property type="evidence" value="ECO:0007669"/>
    <property type="project" value="InterPro"/>
</dbReference>
<comment type="cofactor">
    <cofactor evidence="6">
        <name>Zn(2+)</name>
        <dbReference type="ChEBI" id="CHEBI:29105"/>
    </cofactor>
    <text evidence="6">Binds 1 zinc ion per subunit.</text>
</comment>
<feature type="transmembrane region" description="Helical" evidence="7">
    <location>
        <begin position="34"/>
        <end position="52"/>
    </location>
</feature>
<keyword evidence="3 6" id="KW-0378">Hydrolase</keyword>
<keyword evidence="1 6" id="KW-0645">Protease</keyword>
<evidence type="ECO:0000256" key="3">
    <source>
        <dbReference type="ARBA" id="ARBA00022801"/>
    </source>
</evidence>
<keyword evidence="2" id="KW-0479">Metal-binding</keyword>
<comment type="caution">
    <text evidence="9">The sequence shown here is derived from an EMBL/GenBank/DDBJ whole genome shotgun (WGS) entry which is preliminary data.</text>
</comment>
<evidence type="ECO:0000256" key="6">
    <source>
        <dbReference type="RuleBase" id="RU003983"/>
    </source>
</evidence>
<protein>
    <submittedName>
        <fullName evidence="9">M56 family peptidase</fullName>
    </submittedName>
</protein>
<dbReference type="Pfam" id="PF01435">
    <property type="entry name" value="Peptidase_M48"/>
    <property type="match status" value="1"/>
</dbReference>
<keyword evidence="10" id="KW-1185">Reference proteome</keyword>
<keyword evidence="5 6" id="KW-0482">Metalloprotease</keyword>
<sequence length="309" mass="32228">MTAASLALAALALLLAWPVPILLGRARWASRSPAVALILWQAIALAGGLSMIGALLTFGLAPFGADLVSATINLLGGFEPSAGTWHLIALGAALLLATHLVLNLVVTVTRSELQRRRHASLVQLLSSPMADDPNSRLLDTPAPVAYCLPGALGSVTVFSAGLVDLLEEDELRAVIEHEKAHVAQRHDVVLVVFRAWHTSLPWFPIAYRAQREVGLLIEMLADDRARRTVADPVLARAIALVGSGAGDATAPGNPAEGFSPHDVRSRVLRIATAKPLPTAVEALIVGASAALIAVPTVLLLAPALAALVG</sequence>
<keyword evidence="7" id="KW-0812">Transmembrane</keyword>
<evidence type="ECO:0000256" key="7">
    <source>
        <dbReference type="SAM" id="Phobius"/>
    </source>
</evidence>
<evidence type="ECO:0000313" key="10">
    <source>
        <dbReference type="Proteomes" id="UP000294194"/>
    </source>
</evidence>
<evidence type="ECO:0000313" key="9">
    <source>
        <dbReference type="EMBL" id="TBN58251.1"/>
    </source>
</evidence>
<dbReference type="GO" id="GO:0046872">
    <property type="term" value="F:metal ion binding"/>
    <property type="evidence" value="ECO:0007669"/>
    <property type="project" value="UniProtKB-KW"/>
</dbReference>
<dbReference type="PANTHER" id="PTHR34978:SF3">
    <property type="entry name" value="SLR0241 PROTEIN"/>
    <property type="match status" value="1"/>
</dbReference>
<feature type="domain" description="Peptidase M48" evidence="8">
    <location>
        <begin position="133"/>
        <end position="193"/>
    </location>
</feature>
<proteinExistence type="inferred from homology"/>
<evidence type="ECO:0000259" key="8">
    <source>
        <dbReference type="Pfam" id="PF01435"/>
    </source>
</evidence>
<keyword evidence="4 6" id="KW-0862">Zinc</keyword>
<dbReference type="InterPro" id="IPR001915">
    <property type="entry name" value="Peptidase_M48"/>
</dbReference>
<dbReference type="Gene3D" id="3.30.2010.10">
    <property type="entry name" value="Metalloproteases ('zincins'), catalytic domain"/>
    <property type="match status" value="1"/>
</dbReference>